<accession>A0A8S1YF26</accession>
<dbReference type="AlphaFoldDB" id="A0A8S1YF26"/>
<sequence>MLHIRIQQGFTFLLQTSPKQTICILQSHINRKDLSVKLILTIELKEKEYQQAILDNTNKLKQEFNQNLTQKQSELKEALSKLDQINKFKLEQEQQNKMELEKIQQYNKSLQFSNTYKHNSCQVSEGGKLVADVNNGSCSCYCLCEQAIPKTGKIQFAFQILSGSYFYVGIGFRDIMQKYNYQSCYQTGTYLIKQNGNTYSHHNKDLQSKQLSFVFTNNDIIIIEVCIENKYIKWSKQNNPLLAYVVQLDIDTSQELYPCVGVNNSKIKLLDNISV</sequence>
<proteinExistence type="predicted"/>
<evidence type="ECO:0000256" key="1">
    <source>
        <dbReference type="SAM" id="Coils"/>
    </source>
</evidence>
<name>A0A8S1YF26_9CILI</name>
<dbReference type="OrthoDB" id="316189at2759"/>
<reference evidence="2" key="1">
    <citation type="submission" date="2021-01" db="EMBL/GenBank/DDBJ databases">
        <authorList>
            <consortium name="Genoscope - CEA"/>
            <person name="William W."/>
        </authorList>
    </citation>
    <scope>NUCLEOTIDE SEQUENCE</scope>
</reference>
<keyword evidence="1" id="KW-0175">Coiled coil</keyword>
<protein>
    <submittedName>
        <fullName evidence="2">Uncharacterized protein</fullName>
    </submittedName>
</protein>
<evidence type="ECO:0000313" key="2">
    <source>
        <dbReference type="EMBL" id="CAD8213046.1"/>
    </source>
</evidence>
<feature type="coiled-coil region" evidence="1">
    <location>
        <begin position="54"/>
        <end position="85"/>
    </location>
</feature>
<comment type="caution">
    <text evidence="2">The sequence shown here is derived from an EMBL/GenBank/DDBJ whole genome shotgun (WGS) entry which is preliminary data.</text>
</comment>
<evidence type="ECO:0000313" key="3">
    <source>
        <dbReference type="Proteomes" id="UP000689195"/>
    </source>
</evidence>
<organism evidence="2 3">
    <name type="scientific">Paramecium pentaurelia</name>
    <dbReference type="NCBI Taxonomy" id="43138"/>
    <lineage>
        <taxon>Eukaryota</taxon>
        <taxon>Sar</taxon>
        <taxon>Alveolata</taxon>
        <taxon>Ciliophora</taxon>
        <taxon>Intramacronucleata</taxon>
        <taxon>Oligohymenophorea</taxon>
        <taxon>Peniculida</taxon>
        <taxon>Parameciidae</taxon>
        <taxon>Paramecium</taxon>
    </lineage>
</organism>
<keyword evidence="3" id="KW-1185">Reference proteome</keyword>
<dbReference type="EMBL" id="CAJJDO010000173">
    <property type="protein sequence ID" value="CAD8213046.1"/>
    <property type="molecule type" value="Genomic_DNA"/>
</dbReference>
<dbReference type="Proteomes" id="UP000689195">
    <property type="component" value="Unassembled WGS sequence"/>
</dbReference>
<gene>
    <name evidence="2" type="ORF">PPENT_87.1.T1730016</name>
</gene>